<feature type="signal peptide" evidence="1">
    <location>
        <begin position="1"/>
        <end position="19"/>
    </location>
</feature>
<reference evidence="3" key="2">
    <citation type="journal article" date="2021" name="PeerJ">
        <title>Extensive microbial diversity within the chicken gut microbiome revealed by metagenomics and culture.</title>
        <authorList>
            <person name="Gilroy R."/>
            <person name="Ravi A."/>
            <person name="Getino M."/>
            <person name="Pursley I."/>
            <person name="Horton D.L."/>
            <person name="Alikhan N.F."/>
            <person name="Baker D."/>
            <person name="Gharbi K."/>
            <person name="Hall N."/>
            <person name="Watson M."/>
            <person name="Adriaenssens E.M."/>
            <person name="Foster-Nyarko E."/>
            <person name="Jarju S."/>
            <person name="Secka A."/>
            <person name="Antonio M."/>
            <person name="Oren A."/>
            <person name="Chaudhuri R.R."/>
            <person name="La Ragione R."/>
            <person name="Hildebrand F."/>
            <person name="Pallen M.J."/>
        </authorList>
    </citation>
    <scope>NUCLEOTIDE SEQUENCE</scope>
    <source>
        <strain evidence="3">G3-8215</strain>
    </source>
</reference>
<dbReference type="GO" id="GO:0016788">
    <property type="term" value="F:hydrolase activity, acting on ester bonds"/>
    <property type="evidence" value="ECO:0007669"/>
    <property type="project" value="UniProtKB-ARBA"/>
</dbReference>
<evidence type="ECO:0000259" key="2">
    <source>
        <dbReference type="Pfam" id="PF16227"/>
    </source>
</evidence>
<reference evidence="3" key="1">
    <citation type="submission" date="2020-10" db="EMBL/GenBank/DDBJ databases">
        <authorList>
            <person name="Gilroy R."/>
        </authorList>
    </citation>
    <scope>NUCLEOTIDE SEQUENCE</scope>
    <source>
        <strain evidence="3">G3-8215</strain>
    </source>
</reference>
<sequence>MRKFSVAVVSLLLSLCALAKSPADTVRILAVGNSFSHDAIEQNLFELAEAYGITVIIGNAFIGGCSLERHVVNSREDKPDYAYRKIGADGVRREYKDVTLAEIVADEQWDYVSLQQASPLSGLYETYRTWLPELYGYVRARVPEDACFMLHQTWAYACDSDHAGFANYDRDQMKMYRAVVKANRKAARLVGIKVIIPSGTAIQNARTSFIGDRMNRDGYHLDLLWGRYTAACTWYEKIFGNVLENAYAPQGLAPDYTEVCRRSAHEAVRHPYRVTEIKVRNSDGER</sequence>
<dbReference type="InterPro" id="IPR036514">
    <property type="entry name" value="SGNH_hydro_sf"/>
</dbReference>
<dbReference type="InterPro" id="IPR032616">
    <property type="entry name" value="DUF4886"/>
</dbReference>
<evidence type="ECO:0000256" key="1">
    <source>
        <dbReference type="SAM" id="SignalP"/>
    </source>
</evidence>
<dbReference type="Pfam" id="PF16227">
    <property type="entry name" value="DUF4886"/>
    <property type="match status" value="1"/>
</dbReference>
<feature type="domain" description="DUF4886" evidence="2">
    <location>
        <begin position="27"/>
        <end position="267"/>
    </location>
</feature>
<evidence type="ECO:0000313" key="3">
    <source>
        <dbReference type="EMBL" id="MBO8484673.1"/>
    </source>
</evidence>
<organism evidence="3 4">
    <name type="scientific">Candidatus Cryptobacteroides avicola</name>
    <dbReference type="NCBI Taxonomy" id="2840757"/>
    <lineage>
        <taxon>Bacteria</taxon>
        <taxon>Pseudomonadati</taxon>
        <taxon>Bacteroidota</taxon>
        <taxon>Bacteroidia</taxon>
        <taxon>Bacteroidales</taxon>
        <taxon>Candidatus Cryptobacteroides</taxon>
    </lineage>
</organism>
<comment type="caution">
    <text evidence="3">The sequence shown here is derived from an EMBL/GenBank/DDBJ whole genome shotgun (WGS) entry which is preliminary data.</text>
</comment>
<feature type="chain" id="PRO_5038127895" evidence="1">
    <location>
        <begin position="20"/>
        <end position="286"/>
    </location>
</feature>
<dbReference type="Proteomes" id="UP000725002">
    <property type="component" value="Unassembled WGS sequence"/>
</dbReference>
<proteinExistence type="predicted"/>
<dbReference type="AlphaFoldDB" id="A0A940IKA3"/>
<gene>
    <name evidence="3" type="ORF">IAB75_11285</name>
</gene>
<dbReference type="Gene3D" id="3.40.50.1110">
    <property type="entry name" value="SGNH hydrolase"/>
    <property type="match status" value="1"/>
</dbReference>
<dbReference type="EMBL" id="JADILV010000082">
    <property type="protein sequence ID" value="MBO8484673.1"/>
    <property type="molecule type" value="Genomic_DNA"/>
</dbReference>
<accession>A0A940IKA3</accession>
<keyword evidence="1" id="KW-0732">Signal</keyword>
<name>A0A940IKA3_9BACT</name>
<protein>
    <submittedName>
        <fullName evidence="3">DUF4886 domain-containing protein</fullName>
    </submittedName>
</protein>
<evidence type="ECO:0000313" key="4">
    <source>
        <dbReference type="Proteomes" id="UP000725002"/>
    </source>
</evidence>